<evidence type="ECO:0000313" key="2">
    <source>
        <dbReference type="Proteomes" id="UP000035016"/>
    </source>
</evidence>
<keyword evidence="1" id="KW-0614">Plasmid</keyword>
<protein>
    <submittedName>
        <fullName evidence="1">Uncharacterized protein</fullName>
    </submittedName>
</protein>
<dbReference type="KEGG" id="sle:sle2_013"/>
<organism evidence="1 2">
    <name type="scientific">Streptomyces leeuwenhoekii</name>
    <dbReference type="NCBI Taxonomy" id="1437453"/>
    <lineage>
        <taxon>Bacteria</taxon>
        <taxon>Bacillati</taxon>
        <taxon>Actinomycetota</taxon>
        <taxon>Actinomycetes</taxon>
        <taxon>Kitasatosporales</taxon>
        <taxon>Streptomycetaceae</taxon>
        <taxon>Streptomyces</taxon>
    </lineage>
</organism>
<gene>
    <name evidence="1" type="primary">sle2_013</name>
</gene>
<dbReference type="EMBL" id="LN831789">
    <property type="protein sequence ID" value="CQR59314.1"/>
    <property type="molecule type" value="Genomic_DNA"/>
</dbReference>
<sequence length="51" mass="5541">MSDEPTGPLGTAMREVTFPDQSRGIILVRAGTPQDEAEAMAARVWAERPEV</sequence>
<dbReference type="Proteomes" id="UP000035016">
    <property type="component" value="Plasmid pSLE2"/>
</dbReference>
<name>A0A0F7VKL5_STRLW</name>
<geneLocation type="plasmid" evidence="1 2">
    <name>pSLE2</name>
</geneLocation>
<evidence type="ECO:0000313" key="1">
    <source>
        <dbReference type="EMBL" id="CQR59314.1"/>
    </source>
</evidence>
<reference evidence="2" key="1">
    <citation type="submission" date="2015-02" db="EMBL/GenBank/DDBJ databases">
        <authorList>
            <person name="Gomez-Escribano P.J."/>
        </authorList>
    </citation>
    <scope>NUCLEOTIDE SEQUENCE [LARGE SCALE GENOMIC DNA]</scope>
    <source>
        <strain evidence="2">C34 (DSM 42122 / NRRL B-24963)</strain>
        <plasmid evidence="2">pSLE2</plasmid>
    </source>
</reference>
<dbReference type="AlphaFoldDB" id="A0A0F7VKL5"/>
<proteinExistence type="predicted"/>
<accession>A0A0F7VKL5</accession>